<proteinExistence type="predicted"/>
<dbReference type="OrthoDB" id="9811177at2"/>
<protein>
    <submittedName>
        <fullName evidence="2">Zinc metalloprotease</fullName>
    </submittedName>
</protein>
<gene>
    <name evidence="2" type="ORF">Lqui_1887</name>
</gene>
<accession>A0A0W0XYB5</accession>
<dbReference type="EMBL" id="LNYS01000010">
    <property type="protein sequence ID" value="KTD49676.1"/>
    <property type="molecule type" value="Genomic_DNA"/>
</dbReference>
<feature type="domain" description="YgjP-like metallopeptidase" evidence="1">
    <location>
        <begin position="20"/>
        <end position="221"/>
    </location>
</feature>
<evidence type="ECO:0000259" key="1">
    <source>
        <dbReference type="Pfam" id="PF01863"/>
    </source>
</evidence>
<keyword evidence="2" id="KW-0378">Hydrolase</keyword>
<reference evidence="2 3" key="1">
    <citation type="submission" date="2015-11" db="EMBL/GenBank/DDBJ databases">
        <title>Genomic analysis of 38 Legionella species identifies large and diverse effector repertoires.</title>
        <authorList>
            <person name="Burstein D."/>
            <person name="Amaro F."/>
            <person name="Zusman T."/>
            <person name="Lifshitz Z."/>
            <person name="Cohen O."/>
            <person name="Gilbert J.A."/>
            <person name="Pupko T."/>
            <person name="Shuman H.A."/>
            <person name="Segal G."/>
        </authorList>
    </citation>
    <scope>NUCLEOTIDE SEQUENCE [LARGE SCALE GENOMIC DNA]</scope>
    <source>
        <strain evidence="2 3">CDC#1442-AUS-E</strain>
    </source>
</reference>
<dbReference type="Proteomes" id="UP000054618">
    <property type="component" value="Unassembled WGS sequence"/>
</dbReference>
<dbReference type="GO" id="GO:0006508">
    <property type="term" value="P:proteolysis"/>
    <property type="evidence" value="ECO:0007669"/>
    <property type="project" value="UniProtKB-KW"/>
</dbReference>
<keyword evidence="2" id="KW-0482">Metalloprotease</keyword>
<dbReference type="STRING" id="45073.Lqui_1887"/>
<evidence type="ECO:0000313" key="3">
    <source>
        <dbReference type="Proteomes" id="UP000054618"/>
    </source>
</evidence>
<dbReference type="RefSeq" id="WP_058507992.1">
    <property type="nucleotide sequence ID" value="NZ_CAAAIK010000016.1"/>
</dbReference>
<dbReference type="Gene3D" id="3.30.2010.10">
    <property type="entry name" value="Metalloproteases ('zincins'), catalytic domain"/>
    <property type="match status" value="1"/>
</dbReference>
<name>A0A0W0XYB5_9GAMM</name>
<dbReference type="GO" id="GO:0008237">
    <property type="term" value="F:metallopeptidase activity"/>
    <property type="evidence" value="ECO:0007669"/>
    <property type="project" value="UniProtKB-KW"/>
</dbReference>
<organism evidence="2 3">
    <name type="scientific">Legionella quinlivanii</name>
    <dbReference type="NCBI Taxonomy" id="45073"/>
    <lineage>
        <taxon>Bacteria</taxon>
        <taxon>Pseudomonadati</taxon>
        <taxon>Pseudomonadota</taxon>
        <taxon>Gammaproteobacteria</taxon>
        <taxon>Legionellales</taxon>
        <taxon>Legionellaceae</taxon>
        <taxon>Legionella</taxon>
    </lineage>
</organism>
<dbReference type="PATRIC" id="fig|45073.5.peg.1994"/>
<dbReference type="Pfam" id="PF01863">
    <property type="entry name" value="YgjP-like"/>
    <property type="match status" value="1"/>
</dbReference>
<sequence length="223" mass="25982">MAQLINEQPVRIIRKSIKHLYLRIKAPHGEIIVSAPHRMSDAAIEQFLQSRQSWIIEKHKEVAGRSPQQPLAANQIKFLGKVYSLVQNGSSGNQVLGIVNEQLHFSSTLNNAQNLTRILDNWYRQELGRLMDTLLNKWQPIIKVFPKFLGIRAMRSRWGSCNTSKGRIWLSLHLIHHPLACIEYVFVHEMVHLIEASHNHYFKQLMTQFLPDWKERRNLLNGK</sequence>
<comment type="caution">
    <text evidence="2">The sequence shown here is derived from an EMBL/GenBank/DDBJ whole genome shotgun (WGS) entry which is preliminary data.</text>
</comment>
<dbReference type="CDD" id="cd07344">
    <property type="entry name" value="M48_yhfN_like"/>
    <property type="match status" value="1"/>
</dbReference>
<evidence type="ECO:0000313" key="2">
    <source>
        <dbReference type="EMBL" id="KTD49676.1"/>
    </source>
</evidence>
<dbReference type="AlphaFoldDB" id="A0A0W0XYB5"/>
<dbReference type="InterPro" id="IPR002725">
    <property type="entry name" value="YgjP-like_metallopeptidase"/>
</dbReference>
<keyword evidence="3" id="KW-1185">Reference proteome</keyword>
<dbReference type="PANTHER" id="PTHR30399:SF1">
    <property type="entry name" value="UTP PYROPHOSPHATASE"/>
    <property type="match status" value="1"/>
</dbReference>
<dbReference type="InterPro" id="IPR053136">
    <property type="entry name" value="UTP_pyrophosphatase-like"/>
</dbReference>
<dbReference type="PANTHER" id="PTHR30399">
    <property type="entry name" value="UNCHARACTERIZED PROTEIN YGJP"/>
    <property type="match status" value="1"/>
</dbReference>
<keyword evidence="2" id="KW-0645">Protease</keyword>